<accession>A0A1A7SLG3</accession>
<evidence type="ECO:0000313" key="3">
    <source>
        <dbReference type="EMBL" id="OOL82394.1"/>
    </source>
</evidence>
<dbReference type="InterPro" id="IPR002347">
    <property type="entry name" value="SDR_fam"/>
</dbReference>
<comment type="caution">
    <text evidence="3">The sequence shown here is derived from an EMBL/GenBank/DDBJ whole genome shotgun (WGS) entry which is preliminary data.</text>
</comment>
<organism evidence="3 4">
    <name type="scientific">Enterococcus faecium</name>
    <name type="common">Streptococcus faecium</name>
    <dbReference type="NCBI Taxonomy" id="1352"/>
    <lineage>
        <taxon>Bacteria</taxon>
        <taxon>Bacillati</taxon>
        <taxon>Bacillota</taxon>
        <taxon>Bacilli</taxon>
        <taxon>Lactobacillales</taxon>
        <taxon>Enterococcaceae</taxon>
        <taxon>Enterococcus</taxon>
    </lineage>
</organism>
<evidence type="ECO:0000313" key="4">
    <source>
        <dbReference type="Proteomes" id="UP000191171"/>
    </source>
</evidence>
<dbReference type="PANTHER" id="PTHR43669">
    <property type="entry name" value="5-KETO-D-GLUCONATE 5-REDUCTASE"/>
    <property type="match status" value="1"/>
</dbReference>
<dbReference type="GO" id="GO:0008206">
    <property type="term" value="P:bile acid metabolic process"/>
    <property type="evidence" value="ECO:0007669"/>
    <property type="project" value="UniProtKB-ARBA"/>
</dbReference>
<sequence>MMEFSMDMFRLDGKVALVTGAVYGIGFEIARSLATAGAKIVFNNLNQESVDEGIAHYKEAGIDAKGYVCDVTDEEAVQAMVQQIKEDVGSVDILVNNAGIIKRTPMIEMDAADFRQVIDVDLNAPFIVSKAVIRDMIEKGGGKIINICSMMSELGRETVSAYAAAKGGLKMLTKNIASEYGQYNIQCNGIGPGYIATPQTAPLRETQENGERHPFDQFIVGRTPAARWGEPIDLAGPSVFLASSASDFVNGHVLYVDGGILAYIGKQP</sequence>
<comment type="similarity">
    <text evidence="1">Belongs to the short-chain dehydrogenases/reductases (SDR) family.</text>
</comment>
<dbReference type="STRING" id="1352.AL014_11120"/>
<dbReference type="EMBL" id="MVGJ01000050">
    <property type="protein sequence ID" value="OOL82394.1"/>
    <property type="molecule type" value="Genomic_DNA"/>
</dbReference>
<dbReference type="NCBIfam" id="NF005488">
    <property type="entry name" value="PRK07097.1"/>
    <property type="match status" value="1"/>
</dbReference>
<dbReference type="SUPFAM" id="SSF51735">
    <property type="entry name" value="NAD(P)-binding Rossmann-fold domains"/>
    <property type="match status" value="1"/>
</dbReference>
<dbReference type="AlphaFoldDB" id="A0A1A7SLG3"/>
<dbReference type="Gene3D" id="3.40.50.720">
    <property type="entry name" value="NAD(P)-binding Rossmann-like Domain"/>
    <property type="match status" value="1"/>
</dbReference>
<evidence type="ECO:0000256" key="1">
    <source>
        <dbReference type="ARBA" id="ARBA00006484"/>
    </source>
</evidence>
<dbReference type="InterPro" id="IPR020904">
    <property type="entry name" value="Sc_DH/Rdtase_CS"/>
</dbReference>
<keyword evidence="2" id="KW-0560">Oxidoreductase</keyword>
<dbReference type="PANTHER" id="PTHR43669:SF14">
    <property type="entry name" value="OXIDOREDUCTASE"/>
    <property type="match status" value="1"/>
</dbReference>
<reference evidence="3 4" key="1">
    <citation type="submission" date="2017-02" db="EMBL/GenBank/DDBJ databases">
        <title>Clonality and virulence of isolates of VRE in Hematopoietic Stem Cell Transplanted (HSCT) patients.</title>
        <authorList>
            <person name="Marchi A.P."/>
            <person name="Martins R.C."/>
            <person name="Marie S.K."/>
            <person name="Levin A.S."/>
            <person name="Costa S.F."/>
        </authorList>
    </citation>
    <scope>NUCLEOTIDE SEQUENCE [LARGE SCALE GENOMIC DNA]</scope>
    <source>
        <strain evidence="3 4">LIM1759</strain>
    </source>
</reference>
<dbReference type="PRINTS" id="PR00080">
    <property type="entry name" value="SDRFAMILY"/>
</dbReference>
<dbReference type="CDD" id="cd05347">
    <property type="entry name" value="Ga5DH-like_SDR_c"/>
    <property type="match status" value="1"/>
</dbReference>
<evidence type="ECO:0000256" key="2">
    <source>
        <dbReference type="ARBA" id="ARBA00023002"/>
    </source>
</evidence>
<dbReference type="PRINTS" id="PR00081">
    <property type="entry name" value="GDHRDH"/>
</dbReference>
<dbReference type="FunFam" id="3.40.50.720:FF:000084">
    <property type="entry name" value="Short-chain dehydrogenase reductase"/>
    <property type="match status" value="1"/>
</dbReference>
<dbReference type="InterPro" id="IPR036291">
    <property type="entry name" value="NAD(P)-bd_dom_sf"/>
</dbReference>
<dbReference type="Proteomes" id="UP000191171">
    <property type="component" value="Unassembled WGS sequence"/>
</dbReference>
<dbReference type="Pfam" id="PF13561">
    <property type="entry name" value="adh_short_C2"/>
    <property type="match status" value="1"/>
</dbReference>
<protein>
    <submittedName>
        <fullName evidence="3">Gluconate 5-dehydrogenase</fullName>
    </submittedName>
</protein>
<gene>
    <name evidence="3" type="ORF">B1P95_09385</name>
</gene>
<dbReference type="GO" id="GO:0016491">
    <property type="term" value="F:oxidoreductase activity"/>
    <property type="evidence" value="ECO:0007669"/>
    <property type="project" value="UniProtKB-KW"/>
</dbReference>
<dbReference type="PROSITE" id="PS00061">
    <property type="entry name" value="ADH_SHORT"/>
    <property type="match status" value="1"/>
</dbReference>
<name>A0A1A7SLG3_ENTFC</name>
<proteinExistence type="inferred from homology"/>